<dbReference type="Proteomes" id="UP001205185">
    <property type="component" value="Unassembled WGS sequence"/>
</dbReference>
<sequence>MTAAARQLPEFLLGPYQPAHLPTALAECLGQGWFVVSDWDTVTTYAIRNPQTTKGT</sequence>
<evidence type="ECO:0000313" key="2">
    <source>
        <dbReference type="Proteomes" id="UP001205185"/>
    </source>
</evidence>
<gene>
    <name evidence="1" type="ORF">LV75_000669</name>
</gene>
<keyword evidence="2" id="KW-1185">Reference proteome</keyword>
<accession>A0ABT1I6C5</accession>
<dbReference type="EMBL" id="JAMTCO010000002">
    <property type="protein sequence ID" value="MCP2268183.1"/>
    <property type="molecule type" value="Genomic_DNA"/>
</dbReference>
<dbReference type="RefSeq" id="WP_253885118.1">
    <property type="nucleotide sequence ID" value="NZ_BAAAVB010000006.1"/>
</dbReference>
<organism evidence="1 2">
    <name type="scientific">Actinokineospora diospyrosa</name>
    <dbReference type="NCBI Taxonomy" id="103728"/>
    <lineage>
        <taxon>Bacteria</taxon>
        <taxon>Bacillati</taxon>
        <taxon>Actinomycetota</taxon>
        <taxon>Actinomycetes</taxon>
        <taxon>Pseudonocardiales</taxon>
        <taxon>Pseudonocardiaceae</taxon>
        <taxon>Actinokineospora</taxon>
    </lineage>
</organism>
<evidence type="ECO:0000313" key="1">
    <source>
        <dbReference type="EMBL" id="MCP2268183.1"/>
    </source>
</evidence>
<protein>
    <submittedName>
        <fullName evidence="1">Uncharacterized protein</fullName>
    </submittedName>
</protein>
<comment type="caution">
    <text evidence="1">The sequence shown here is derived from an EMBL/GenBank/DDBJ whole genome shotgun (WGS) entry which is preliminary data.</text>
</comment>
<reference evidence="1 2" key="1">
    <citation type="submission" date="2022-06" db="EMBL/GenBank/DDBJ databases">
        <title>Genomic Encyclopedia of Archaeal and Bacterial Type Strains, Phase II (KMG-II): from individual species to whole genera.</title>
        <authorList>
            <person name="Goeker M."/>
        </authorList>
    </citation>
    <scope>NUCLEOTIDE SEQUENCE [LARGE SCALE GENOMIC DNA]</scope>
    <source>
        <strain evidence="1 2">DSM 44255</strain>
    </source>
</reference>
<name>A0ABT1I6C5_9PSEU</name>
<proteinExistence type="predicted"/>